<keyword evidence="1" id="KW-0175">Coiled coil</keyword>
<feature type="domain" description="SpaA-like prealbumin fold" evidence="2">
    <location>
        <begin position="522"/>
        <end position="616"/>
    </location>
</feature>
<sequence>MRRWIKSKHTVSGLAFGIFLSALALAGGMKIYGAGTGMQEQAEVYQEEELEEKETNEEAAEQQEEEGIQFYLKQQTSSDIDTYSFDNSATLPVSNVRYDKFLSKTGGSGTTSTPNMGMGIKYIEGDDKNVDGGGKWRYVYCVEFKKDCPIGGLGMEFIGWNNRKIAYAMYYGALYYGYPCRFGPYSTGDWQMDYFITQVAIHILNGEYTLAAARNGMNQSNATTAEKNLAYDRIEKIVNGANNSNNYGGFTGDGWLNMDQAKFSLTGYSDSWQLLNGNYLSGGTFHGVFTSYYGYDFREQLTGYEISVPQGAYVEKSGKETYSDFRVGIPEKQYKRWQLTGKKIPVTVTASIPRYWGAGIYRCKAASNFQDVCLLTWDGSGGTTKMEQTANLNIPQVTADLTIYKKDQNDGSSLKGAKFSLWGYEDNAYSKKIGEFEDMQDGSYQLENIAYTDTEDGWFLIREEEPPEHYSAKYQLKNSKDEEEYQKYGGRQVRMNENGFYSPWIEEPEVFCDEKAASGMHVAVKKYDGKTKEVLPDAEFQVFPWIQENGTYSTVPEQTLIFNSESRQYETVQMLKADGKNQGKFLIRETKVPAHYSGRWQQEITVTEAGTTDLVLEAYNYPERKFTIWKKIRADEVVWDHGTPTFFFRISGKDLDGIQRWYQCMIHFTKQSVKEQEYLVGKAEVNGIPAGQYQVEELPLTARYILTDASSSDPNVTVKNTLLDTVNGIQKIRSEITADLTLEDGSVIFENRKVFFDEYSHDDVEVNHLKASEEKNGKKQ</sequence>
<dbReference type="Gene3D" id="2.60.40.10">
    <property type="entry name" value="Immunoglobulins"/>
    <property type="match status" value="2"/>
</dbReference>
<reference evidence="3 4" key="1">
    <citation type="submission" date="2019-01" db="EMBL/GenBank/DDBJ databases">
        <title>Blautia sp. nov. KGMB01111 isolated human feces.</title>
        <authorList>
            <person name="Park J.-E."/>
            <person name="Kim J.-S."/>
            <person name="Park S.-H."/>
        </authorList>
    </citation>
    <scope>NUCLEOTIDE SEQUENCE [LARGE SCALE GENOMIC DNA]</scope>
    <source>
        <strain evidence="3 4">KGMB01111</strain>
    </source>
</reference>
<proteinExistence type="predicted"/>
<accession>A0A4Q1RIW9</accession>
<organism evidence="3 4">
    <name type="scientific">Blautia faecicola</name>
    <dbReference type="NCBI Taxonomy" id="2509240"/>
    <lineage>
        <taxon>Bacteria</taxon>
        <taxon>Bacillati</taxon>
        <taxon>Bacillota</taxon>
        <taxon>Clostridia</taxon>
        <taxon>Lachnospirales</taxon>
        <taxon>Lachnospiraceae</taxon>
        <taxon>Blautia</taxon>
    </lineage>
</organism>
<dbReference type="RefSeq" id="WP_129258020.1">
    <property type="nucleotide sequence ID" value="NZ_SDKC01000001.1"/>
</dbReference>
<evidence type="ECO:0000313" key="4">
    <source>
        <dbReference type="Proteomes" id="UP000290106"/>
    </source>
</evidence>
<gene>
    <name evidence="3" type="ORF">ETP43_10620</name>
</gene>
<evidence type="ECO:0000259" key="2">
    <source>
        <dbReference type="Pfam" id="PF17802"/>
    </source>
</evidence>
<comment type="caution">
    <text evidence="3">The sequence shown here is derived from an EMBL/GenBank/DDBJ whole genome shotgun (WGS) entry which is preliminary data.</text>
</comment>
<evidence type="ECO:0000313" key="3">
    <source>
        <dbReference type="EMBL" id="RXS75622.1"/>
    </source>
</evidence>
<name>A0A4Q1RIW9_9FIRM</name>
<dbReference type="InterPro" id="IPR041033">
    <property type="entry name" value="SpaA_PFL_dom_1"/>
</dbReference>
<dbReference type="Pfam" id="PF17802">
    <property type="entry name" value="SpaA"/>
    <property type="match status" value="2"/>
</dbReference>
<dbReference type="Proteomes" id="UP000290106">
    <property type="component" value="Unassembled WGS sequence"/>
</dbReference>
<evidence type="ECO:0000256" key="1">
    <source>
        <dbReference type="SAM" id="Coils"/>
    </source>
</evidence>
<dbReference type="InterPro" id="IPR013783">
    <property type="entry name" value="Ig-like_fold"/>
</dbReference>
<feature type="domain" description="SpaA-like prealbumin fold" evidence="2">
    <location>
        <begin position="400"/>
        <end position="473"/>
    </location>
</feature>
<dbReference type="AlphaFoldDB" id="A0A4Q1RIW9"/>
<dbReference type="EMBL" id="SDKC01000001">
    <property type="protein sequence ID" value="RXS75622.1"/>
    <property type="molecule type" value="Genomic_DNA"/>
</dbReference>
<feature type="coiled-coil region" evidence="1">
    <location>
        <begin position="38"/>
        <end position="66"/>
    </location>
</feature>
<keyword evidence="4" id="KW-1185">Reference proteome</keyword>
<dbReference type="OrthoDB" id="2068463at2"/>
<protein>
    <recommendedName>
        <fullName evidence="2">SpaA-like prealbumin fold domain-containing protein</fullName>
    </recommendedName>
</protein>